<dbReference type="SUPFAM" id="SSF56672">
    <property type="entry name" value="DNA/RNA polymerases"/>
    <property type="match status" value="1"/>
</dbReference>
<dbReference type="AlphaFoldDB" id="A0A5A7UII1"/>
<keyword evidence="2" id="KW-0548">Nucleotidyltransferase</keyword>
<dbReference type="PROSITE" id="PS50994">
    <property type="entry name" value="INTEGRASE"/>
    <property type="match status" value="1"/>
</dbReference>
<keyword evidence="2" id="KW-0695">RNA-directed DNA polymerase</keyword>
<sequence>MVIPLVDEQMETGTVPVEIQKVHLTNALATFCTLTNQVFREYLDQSVVVYLDDIVVFSSSLEEYQRINFLGHVIECEKIQMDEDKLQAIKKWRAPTSVIELCSFFELANYFHRFIRGFSRKVIMTMGLVLGFVDVSKSFVVKTDTLDFVLGGSPFMVKYDNTAICRFFCQPKLTSKQARLYVPRARDLRKKLLHECQDTLWAGHPGWKVCLICQQDKVEKVKVTRFLEPLLIPTRPWENASMDFITHLSKVGDLEVILVITDQFSKYTTFISTTKLCSAKSTAHLFFKYVVKLWKVPTSIMSDWNGRFIGTF</sequence>
<comment type="caution">
    <text evidence="2">The sequence shown here is derived from an EMBL/GenBank/DDBJ whole genome shotgun (WGS) entry which is preliminary data.</text>
</comment>
<keyword evidence="2" id="KW-0808">Transferase</keyword>
<accession>A0A5A7UII1</accession>
<dbReference type="GO" id="GO:0003964">
    <property type="term" value="F:RNA-directed DNA polymerase activity"/>
    <property type="evidence" value="ECO:0007669"/>
    <property type="project" value="UniProtKB-KW"/>
</dbReference>
<dbReference type="GO" id="GO:0015074">
    <property type="term" value="P:DNA integration"/>
    <property type="evidence" value="ECO:0007669"/>
    <property type="project" value="InterPro"/>
</dbReference>
<evidence type="ECO:0000313" key="2">
    <source>
        <dbReference type="EMBL" id="KAA0054758.1"/>
    </source>
</evidence>
<dbReference type="EMBL" id="SSTE01008669">
    <property type="protein sequence ID" value="KAA0054758.1"/>
    <property type="molecule type" value="Genomic_DNA"/>
</dbReference>
<dbReference type="PANTHER" id="PTHR37984">
    <property type="entry name" value="PROTEIN CBG26694"/>
    <property type="match status" value="1"/>
</dbReference>
<name>A0A5A7UII1_CUCMM</name>
<dbReference type="GO" id="GO:0003676">
    <property type="term" value="F:nucleic acid binding"/>
    <property type="evidence" value="ECO:0007669"/>
    <property type="project" value="InterPro"/>
</dbReference>
<dbReference type="Proteomes" id="UP000321393">
    <property type="component" value="Unassembled WGS sequence"/>
</dbReference>
<reference evidence="2 3" key="1">
    <citation type="submission" date="2019-08" db="EMBL/GenBank/DDBJ databases">
        <title>Draft genome sequences of two oriental melons (Cucumis melo L. var makuwa).</title>
        <authorList>
            <person name="Kwon S.-Y."/>
        </authorList>
    </citation>
    <scope>NUCLEOTIDE SEQUENCE [LARGE SCALE GENOMIC DNA]</scope>
    <source>
        <strain evidence="3">cv. SW 3</strain>
        <tissue evidence="2">Leaf</tissue>
    </source>
</reference>
<protein>
    <submittedName>
        <fullName evidence="2">Reverse transcriptase</fullName>
    </submittedName>
</protein>
<dbReference type="PANTHER" id="PTHR37984:SF5">
    <property type="entry name" value="PROTEIN NYNRIN-LIKE"/>
    <property type="match status" value="1"/>
</dbReference>
<dbReference type="SUPFAM" id="SSF53098">
    <property type="entry name" value="Ribonuclease H-like"/>
    <property type="match status" value="1"/>
</dbReference>
<dbReference type="InterPro" id="IPR050951">
    <property type="entry name" value="Retrovirus_Pol_polyprotein"/>
</dbReference>
<organism evidence="2 3">
    <name type="scientific">Cucumis melo var. makuwa</name>
    <name type="common">Oriental melon</name>
    <dbReference type="NCBI Taxonomy" id="1194695"/>
    <lineage>
        <taxon>Eukaryota</taxon>
        <taxon>Viridiplantae</taxon>
        <taxon>Streptophyta</taxon>
        <taxon>Embryophyta</taxon>
        <taxon>Tracheophyta</taxon>
        <taxon>Spermatophyta</taxon>
        <taxon>Magnoliopsida</taxon>
        <taxon>eudicotyledons</taxon>
        <taxon>Gunneridae</taxon>
        <taxon>Pentapetalae</taxon>
        <taxon>rosids</taxon>
        <taxon>fabids</taxon>
        <taxon>Cucurbitales</taxon>
        <taxon>Cucurbitaceae</taxon>
        <taxon>Benincaseae</taxon>
        <taxon>Cucumis</taxon>
    </lineage>
</organism>
<dbReference type="Gene3D" id="3.30.70.270">
    <property type="match status" value="2"/>
</dbReference>
<evidence type="ECO:0000259" key="1">
    <source>
        <dbReference type="PROSITE" id="PS50994"/>
    </source>
</evidence>
<dbReference type="InterPro" id="IPR043502">
    <property type="entry name" value="DNA/RNA_pol_sf"/>
</dbReference>
<dbReference type="InterPro" id="IPR001584">
    <property type="entry name" value="Integrase_cat-core"/>
</dbReference>
<dbReference type="InterPro" id="IPR043128">
    <property type="entry name" value="Rev_trsase/Diguanyl_cyclase"/>
</dbReference>
<gene>
    <name evidence="2" type="ORF">E6C27_scaffold437G00360</name>
</gene>
<feature type="domain" description="Integrase catalytic" evidence="1">
    <location>
        <begin position="232"/>
        <end position="312"/>
    </location>
</feature>
<dbReference type="Gene3D" id="3.30.420.10">
    <property type="entry name" value="Ribonuclease H-like superfamily/Ribonuclease H"/>
    <property type="match status" value="1"/>
</dbReference>
<proteinExistence type="predicted"/>
<evidence type="ECO:0000313" key="3">
    <source>
        <dbReference type="Proteomes" id="UP000321393"/>
    </source>
</evidence>
<dbReference type="InterPro" id="IPR036397">
    <property type="entry name" value="RNaseH_sf"/>
</dbReference>
<dbReference type="OrthoDB" id="542221at2759"/>
<dbReference type="InterPro" id="IPR012337">
    <property type="entry name" value="RNaseH-like_sf"/>
</dbReference>